<dbReference type="InterPro" id="IPR011009">
    <property type="entry name" value="Kinase-like_dom_sf"/>
</dbReference>
<feature type="domain" description="Serine-threonine/tyrosine-protein kinase catalytic" evidence="2">
    <location>
        <begin position="114"/>
        <end position="204"/>
    </location>
</feature>
<keyword evidence="4" id="KW-1185">Reference proteome</keyword>
<dbReference type="EMBL" id="BQNB010020906">
    <property type="protein sequence ID" value="GJU00869.1"/>
    <property type="molecule type" value="Genomic_DNA"/>
</dbReference>
<dbReference type="PANTHER" id="PTHR10943">
    <property type="entry name" value="26S PROTEASOME NON-ATPASE REGULATORY SUBUNIT"/>
    <property type="match status" value="1"/>
</dbReference>
<proteinExistence type="predicted"/>
<accession>A0ABQ5INP3</accession>
<sequence length="441" mass="47537">MVRQAAMSSFQIGSNVDIGQSGPLIGSSIASIQKSAAPERYLDTYQERRAAAAPAAESRAAATAAMRKEDVGNSDDRSQPYVTGGLKIGDMVDDVALILEDVYFVVANGDDKAGFGDVYKGQSSKSWQHYTTAIKCLNQKGGKGKEEICNELELIFMYHHENIINFLGHSDVDNEMIIVNEYGINDSLDGYLEGTNKRHNLTQVGSSYSQDYKAIARDEEQCLPQCNNICKCTHACWNYRGHISKGESGRYYTNLQLAKPQTGLNTMSHLQQGRSLMAPYLPQIGSGSGDSASSEGGALYALGLIHANNGEGIKQFLRDSLRSTSVEVVHHGACLGLGLDALGTADEDIYDEIKSVLYTDSAVAGEASGISMGLLMVGTANEKASEMGLALGIALTVYGREEEADTLIEQMTRDQDLILRYGGMYAFGLANAGTTNNKAIR</sequence>
<gene>
    <name evidence="3" type="ORF">Tco_1111207</name>
</gene>
<evidence type="ECO:0000259" key="2">
    <source>
        <dbReference type="Pfam" id="PF07714"/>
    </source>
</evidence>
<comment type="caution">
    <text evidence="3">The sequence shown here is derived from an EMBL/GenBank/DDBJ whole genome shotgun (WGS) entry which is preliminary data.</text>
</comment>
<evidence type="ECO:0000256" key="1">
    <source>
        <dbReference type="ARBA" id="ARBA00022737"/>
    </source>
</evidence>
<reference evidence="3" key="1">
    <citation type="journal article" date="2022" name="Int. J. Mol. Sci.">
        <title>Draft Genome of Tanacetum Coccineum: Genomic Comparison of Closely Related Tanacetum-Family Plants.</title>
        <authorList>
            <person name="Yamashiro T."/>
            <person name="Shiraishi A."/>
            <person name="Nakayama K."/>
            <person name="Satake H."/>
        </authorList>
    </citation>
    <scope>NUCLEOTIDE SEQUENCE</scope>
</reference>
<evidence type="ECO:0000313" key="4">
    <source>
        <dbReference type="Proteomes" id="UP001151760"/>
    </source>
</evidence>
<keyword evidence="1" id="KW-0677">Repeat</keyword>
<reference evidence="3" key="2">
    <citation type="submission" date="2022-01" db="EMBL/GenBank/DDBJ databases">
        <authorList>
            <person name="Yamashiro T."/>
            <person name="Shiraishi A."/>
            <person name="Satake H."/>
            <person name="Nakayama K."/>
        </authorList>
    </citation>
    <scope>NUCLEOTIDE SEQUENCE</scope>
</reference>
<dbReference type="Proteomes" id="UP001151760">
    <property type="component" value="Unassembled WGS sequence"/>
</dbReference>
<name>A0ABQ5INP3_9ASTR</name>
<organism evidence="3 4">
    <name type="scientific">Tanacetum coccineum</name>
    <dbReference type="NCBI Taxonomy" id="301880"/>
    <lineage>
        <taxon>Eukaryota</taxon>
        <taxon>Viridiplantae</taxon>
        <taxon>Streptophyta</taxon>
        <taxon>Embryophyta</taxon>
        <taxon>Tracheophyta</taxon>
        <taxon>Spermatophyta</taxon>
        <taxon>Magnoliopsida</taxon>
        <taxon>eudicotyledons</taxon>
        <taxon>Gunneridae</taxon>
        <taxon>Pentapetalae</taxon>
        <taxon>asterids</taxon>
        <taxon>campanulids</taxon>
        <taxon>Asterales</taxon>
        <taxon>Asteraceae</taxon>
        <taxon>Asteroideae</taxon>
        <taxon>Anthemideae</taxon>
        <taxon>Anthemidinae</taxon>
        <taxon>Tanacetum</taxon>
    </lineage>
</organism>
<dbReference type="InterPro" id="IPR011989">
    <property type="entry name" value="ARM-like"/>
</dbReference>
<protein>
    <submittedName>
        <fullName evidence="3">26S proteasome non-ATPase regulatory subunit 1-like protein</fullName>
    </submittedName>
</protein>
<dbReference type="PANTHER" id="PTHR10943:SF2">
    <property type="entry name" value="26S PROTEASOME NON-ATPASE REGULATORY SUBUNIT 1"/>
    <property type="match status" value="1"/>
</dbReference>
<dbReference type="InterPro" id="IPR001245">
    <property type="entry name" value="Ser-Thr/Tyr_kinase_cat_dom"/>
</dbReference>
<evidence type="ECO:0000313" key="3">
    <source>
        <dbReference type="EMBL" id="GJU00869.1"/>
    </source>
</evidence>
<dbReference type="Gene3D" id="1.25.10.10">
    <property type="entry name" value="Leucine-rich Repeat Variant"/>
    <property type="match status" value="1"/>
</dbReference>
<dbReference type="Pfam" id="PF07714">
    <property type="entry name" value="PK_Tyr_Ser-Thr"/>
    <property type="match status" value="1"/>
</dbReference>
<dbReference type="Gene3D" id="3.30.200.20">
    <property type="entry name" value="Phosphorylase Kinase, domain 1"/>
    <property type="match status" value="1"/>
</dbReference>
<dbReference type="SUPFAM" id="SSF56112">
    <property type="entry name" value="Protein kinase-like (PK-like)"/>
    <property type="match status" value="1"/>
</dbReference>